<evidence type="ECO:0000256" key="6">
    <source>
        <dbReference type="ARBA" id="ARBA00023180"/>
    </source>
</evidence>
<reference evidence="12" key="2">
    <citation type="submission" date="2025-04" db="UniProtKB">
        <authorList>
            <consortium name="RefSeq"/>
        </authorList>
    </citation>
    <scope>IDENTIFICATION</scope>
    <source>
        <strain evidence="12">DH4</strain>
        <tissue evidence="12">Whole body</tissue>
    </source>
</reference>
<dbReference type="PANTHER" id="PTHR15151:SF24">
    <property type="entry name" value="A PROLIFERATION-INDUCING LIGAND-LIKE PROTEIN-RELATED"/>
    <property type="match status" value="1"/>
</dbReference>
<comment type="subcellular location">
    <subcellularLocation>
        <location evidence="1">Secreted</location>
    </subcellularLocation>
</comment>
<feature type="compositionally biased region" description="Basic and acidic residues" evidence="7">
    <location>
        <begin position="226"/>
        <end position="258"/>
    </location>
</feature>
<organism evidence="10">
    <name type="scientific">Apis mellifera</name>
    <name type="common">Honeybee</name>
    <dbReference type="NCBI Taxonomy" id="7460"/>
    <lineage>
        <taxon>Eukaryota</taxon>
        <taxon>Metazoa</taxon>
        <taxon>Ecdysozoa</taxon>
        <taxon>Arthropoda</taxon>
        <taxon>Hexapoda</taxon>
        <taxon>Insecta</taxon>
        <taxon>Pterygota</taxon>
        <taxon>Neoptera</taxon>
        <taxon>Endopterygota</taxon>
        <taxon>Hymenoptera</taxon>
        <taxon>Apocrita</taxon>
        <taxon>Aculeata</taxon>
        <taxon>Apoidea</taxon>
        <taxon>Anthophila</taxon>
        <taxon>Apidae</taxon>
        <taxon>Apis</taxon>
    </lineage>
</organism>
<dbReference type="PROSITE" id="PS50049">
    <property type="entry name" value="THD_2"/>
    <property type="match status" value="1"/>
</dbReference>
<evidence type="ECO:0000313" key="11">
    <source>
        <dbReference type="Proteomes" id="UP000005203"/>
    </source>
</evidence>
<dbReference type="GO" id="GO:0016020">
    <property type="term" value="C:membrane"/>
    <property type="evidence" value="ECO:0007669"/>
    <property type="project" value="InterPro"/>
</dbReference>
<dbReference type="AlphaFoldDB" id="A0A7M7IJ54"/>
<feature type="domain" description="THD" evidence="9">
    <location>
        <begin position="391"/>
        <end position="538"/>
    </location>
</feature>
<dbReference type="PANTHER" id="PTHR15151">
    <property type="entry name" value="PROTEIN EIGER"/>
    <property type="match status" value="1"/>
</dbReference>
<evidence type="ECO:0000256" key="8">
    <source>
        <dbReference type="SAM" id="Phobius"/>
    </source>
</evidence>
<dbReference type="InterPro" id="IPR008983">
    <property type="entry name" value="Tumour_necrosis_fac-like_dom"/>
</dbReference>
<keyword evidence="3" id="KW-0202">Cytokine</keyword>
<keyword evidence="4" id="KW-0964">Secreted</keyword>
<accession>A0A7M7IJ54</accession>
<gene>
    <name evidence="10" type="primary">725245</name>
    <name evidence="12" type="synonym">LOC725245</name>
</gene>
<evidence type="ECO:0000256" key="7">
    <source>
        <dbReference type="SAM" id="MobiDB-lite"/>
    </source>
</evidence>
<keyword evidence="8" id="KW-1133">Transmembrane helix</keyword>
<feature type="transmembrane region" description="Helical" evidence="8">
    <location>
        <begin position="62"/>
        <end position="81"/>
    </location>
</feature>
<dbReference type="GO" id="GO:0005615">
    <property type="term" value="C:extracellular space"/>
    <property type="evidence" value="ECO:0007669"/>
    <property type="project" value="UniProtKB-KW"/>
</dbReference>
<protein>
    <submittedName>
        <fullName evidence="12">Protein eiger isoform X1</fullName>
    </submittedName>
</protein>
<dbReference type="GO" id="GO:0006955">
    <property type="term" value="P:immune response"/>
    <property type="evidence" value="ECO:0007669"/>
    <property type="project" value="InterPro"/>
</dbReference>
<dbReference type="Pfam" id="PF00229">
    <property type="entry name" value="TNF"/>
    <property type="match status" value="1"/>
</dbReference>
<evidence type="ECO:0000313" key="10">
    <source>
        <dbReference type="EnsemblMetazoa" id="XP_016770620"/>
    </source>
</evidence>
<dbReference type="InterPro" id="IPR006052">
    <property type="entry name" value="TNF_dom"/>
</dbReference>
<dbReference type="InterPro" id="IPR051748">
    <property type="entry name" value="TNF_Ligand_Superfamily"/>
</dbReference>
<dbReference type="PROSITE" id="PS00251">
    <property type="entry name" value="THD_1"/>
    <property type="match status" value="1"/>
</dbReference>
<accession>A0A8B7KNG8</accession>
<feature type="compositionally biased region" description="Acidic residues" evidence="7">
    <location>
        <begin position="136"/>
        <end position="157"/>
    </location>
</feature>
<evidence type="ECO:0000259" key="9">
    <source>
        <dbReference type="PROSITE" id="PS50049"/>
    </source>
</evidence>
<keyword evidence="8" id="KW-0472">Membrane</keyword>
<sequence>MTSVFSEEESKVARIKQKLMNDVHVKEETRSFLSFSRENLSISQSDLEQGYNKQRFRPNRNTILSVTALLIAFLCLALECWEFRYSLINAREIEDLKRSVDSLKHRILEEDLLDEVKAFEEQVMLFYSLLYTEEFTDDDDDDNDEDDDDDDENAEEVNIDKADYNSNYDEDTFSLQDYTPIFGARPSDFPDSSSTIAPVPSPPDPPVADKALMKSIPTARKIGVKQSKESKKNHDNSNRDPSRDKNNLEGEMEDNKNETKRKRDVLNTKDFSLDWKITLKRKRSIDQKNYSSKRLLVNRHLFKNHIKRTIASDSTSREVSKEKSAQDEQNMSVGISSRHPPKKYYIHSSLNTTEASSSMPHDESNTQVATNRIKKIPRKFRKNTSHSRKVIAVHYDGNKNGYSEKDIYAGNGRIRHGNSMFKAWKPSDWVNNLGMNEYFKMSNDGSVTIYEPGLYLVYAQIHYNDDHDEIGFHLQVNNQPILQCMIDNSGHARNISQTCFSAQVTLLRKEDVLVFKEASSPRFAIFDKENSFFGLVKLGELGKHLN</sequence>
<keyword evidence="8" id="KW-0812">Transmembrane</keyword>
<evidence type="ECO:0000256" key="1">
    <source>
        <dbReference type="ARBA" id="ARBA00004613"/>
    </source>
</evidence>
<name>A0A7M7IJ54_APIME</name>
<keyword evidence="11" id="KW-1185">Reference proteome</keyword>
<evidence type="ECO:0000256" key="5">
    <source>
        <dbReference type="ARBA" id="ARBA00023157"/>
    </source>
</evidence>
<dbReference type="RefSeq" id="XP_016770620.1">
    <property type="nucleotide sequence ID" value="XM_016915131.2"/>
</dbReference>
<evidence type="ECO:0000256" key="2">
    <source>
        <dbReference type="ARBA" id="ARBA00008670"/>
    </source>
</evidence>
<dbReference type="OrthoDB" id="6159739at2759"/>
<feature type="region of interest" description="Disordered" evidence="7">
    <location>
        <begin position="136"/>
        <end position="263"/>
    </location>
</feature>
<feature type="region of interest" description="Disordered" evidence="7">
    <location>
        <begin position="312"/>
        <end position="343"/>
    </location>
</feature>
<comment type="similarity">
    <text evidence="2">Belongs to the tumor necrosis factor family.</text>
</comment>
<dbReference type="SUPFAM" id="SSF49842">
    <property type="entry name" value="TNF-like"/>
    <property type="match status" value="1"/>
</dbReference>
<dbReference type="GO" id="GO:0005164">
    <property type="term" value="F:tumor necrosis factor receptor binding"/>
    <property type="evidence" value="ECO:0007669"/>
    <property type="project" value="InterPro"/>
</dbReference>
<evidence type="ECO:0000256" key="3">
    <source>
        <dbReference type="ARBA" id="ARBA00022514"/>
    </source>
</evidence>
<keyword evidence="5" id="KW-1015">Disulfide bond</keyword>
<evidence type="ECO:0000256" key="4">
    <source>
        <dbReference type="ARBA" id="ARBA00022525"/>
    </source>
</evidence>
<dbReference type="Gene3D" id="2.60.120.40">
    <property type="match status" value="1"/>
</dbReference>
<dbReference type="Proteomes" id="UP000005203">
    <property type="component" value="Linkage group LG11"/>
</dbReference>
<reference evidence="10" key="1">
    <citation type="submission" date="2021-01" db="UniProtKB">
        <authorList>
            <consortium name="EnsemblMetazoa"/>
        </authorList>
    </citation>
    <scope>IDENTIFICATION</scope>
    <source>
        <strain evidence="10">DH4</strain>
    </source>
</reference>
<dbReference type="GO" id="GO:0005125">
    <property type="term" value="F:cytokine activity"/>
    <property type="evidence" value="ECO:0007669"/>
    <property type="project" value="UniProtKB-KW"/>
</dbReference>
<proteinExistence type="inferred from homology"/>
<keyword evidence="6" id="KW-0325">Glycoprotein</keyword>
<feature type="compositionally biased region" description="Basic and acidic residues" evidence="7">
    <location>
        <begin position="315"/>
        <end position="326"/>
    </location>
</feature>
<evidence type="ECO:0000313" key="12">
    <source>
        <dbReference type="RefSeq" id="XP_016770620.1"/>
    </source>
</evidence>
<dbReference type="InterPro" id="IPR021184">
    <property type="entry name" value="TNF_CS"/>
</dbReference>
<dbReference type="EnsemblMetazoa" id="XM_016915131">
    <property type="protein sequence ID" value="XP_016770620"/>
    <property type="gene ID" value="LOC725245"/>
</dbReference>